<dbReference type="SUPFAM" id="SSF53623">
    <property type="entry name" value="MurD-like peptide ligases, catalytic domain"/>
    <property type="match status" value="1"/>
</dbReference>
<dbReference type="InterPro" id="IPR051046">
    <property type="entry name" value="MurCDEF_CellWall_CoF430Synth"/>
</dbReference>
<dbReference type="PANTHER" id="PTHR43024:SF1">
    <property type="entry name" value="UDP-N-ACETYLMURAMOYL-TRIPEPTIDE--D-ALANYL-D-ALANINE LIGASE"/>
    <property type="match status" value="1"/>
</dbReference>
<protein>
    <submittedName>
        <fullName evidence="7">Glutamate ligase</fullName>
    </submittedName>
</protein>
<dbReference type="Pfam" id="PF08245">
    <property type="entry name" value="Mur_ligase_M"/>
    <property type="match status" value="1"/>
</dbReference>
<gene>
    <name evidence="7" type="ORF">DEO68_13335</name>
</gene>
<keyword evidence="2" id="KW-0547">Nucleotide-binding</keyword>
<keyword evidence="1 7" id="KW-0436">Ligase</keyword>
<feature type="compositionally biased region" description="Basic and acidic residues" evidence="4">
    <location>
        <begin position="1"/>
        <end position="12"/>
    </location>
</feature>
<dbReference type="InterPro" id="IPR036615">
    <property type="entry name" value="Mur_ligase_C_dom_sf"/>
</dbReference>
<dbReference type="GO" id="GO:0005975">
    <property type="term" value="P:carbohydrate metabolic process"/>
    <property type="evidence" value="ECO:0007669"/>
    <property type="project" value="InterPro"/>
</dbReference>
<dbReference type="Pfam" id="PF02875">
    <property type="entry name" value="Mur_ligase_C"/>
    <property type="match status" value="1"/>
</dbReference>
<feature type="region of interest" description="Disordered" evidence="4">
    <location>
        <begin position="1"/>
        <end position="38"/>
    </location>
</feature>
<evidence type="ECO:0000259" key="5">
    <source>
        <dbReference type="Pfam" id="PF02875"/>
    </source>
</evidence>
<comment type="caution">
    <text evidence="7">The sequence shown here is derived from an EMBL/GenBank/DDBJ whole genome shotgun (WGS) entry which is preliminary data.</text>
</comment>
<accession>A0A3D0KHS4</accession>
<dbReference type="Gene3D" id="3.40.1190.10">
    <property type="entry name" value="Mur-like, catalytic domain"/>
    <property type="match status" value="1"/>
</dbReference>
<dbReference type="InterPro" id="IPR004101">
    <property type="entry name" value="Mur_ligase_C"/>
</dbReference>
<dbReference type="EMBL" id="DOTR01000075">
    <property type="protein sequence ID" value="HCA03127.1"/>
    <property type="molecule type" value="Genomic_DNA"/>
</dbReference>
<dbReference type="InterPro" id="IPR013221">
    <property type="entry name" value="Mur_ligase_cen"/>
</dbReference>
<dbReference type="Gene3D" id="3.90.190.20">
    <property type="entry name" value="Mur ligase, C-terminal domain"/>
    <property type="match status" value="1"/>
</dbReference>
<evidence type="ECO:0000259" key="6">
    <source>
        <dbReference type="Pfam" id="PF08245"/>
    </source>
</evidence>
<sequence length="1074" mass="120755">MCFRDVNKEKHSMRQQPTVKKPTAARSAQPKAKQPQVRSLIKQHPTKKLSELIVQAKAPLEAELSKAHLSVNKSLTLFLSFTDGLQRATVVQFSGKHLAEVWKKLADWQQRKFKESPKVRWLRIDWVTGTRAMPWADCLKEMQSVKRNYFRYGVCLDTNFRYAFLEQELNANAMLYLGGNQPKAALNKKNFLSYGVKRYGKHFSLPALQDQALLFTTQAILVQPDKPHELLHGYSGGQEGRNTGRRIIEQLDPAQVTSLIQQSSQFLAEQVDAKGRFIYGIHPCFDREINAYNTLRHTSTTYSMLEAWEVTQSSELKSAIDRSMEHLTSQLIRQYTLPSGETLAYLQDSNNEIKLGGNAVCLLALVKYTELTNDQQYLPLMEQLALGIQRMQNQDTGQFHHVLNADDLSIKEEFRIIYYDGEAAFGLMRLYGLTKDERWLNTVVSAFEYFIEKDHWKTHDHWLSYCVNELTLYRPEERYYQFGIKNVSGHLNFVMGRITTFPTLLELMMAAHKMITRLETSKQHQHLLEQIDLKKFYRALEARAHYLLNGFFWPEFAIYFQNPQRIMGSFFIRHHSFRVRIDDVEHYLSGYVAFLTHYLKAPCAPYPVVNDRAWNAHHIEAATGGRWLRRPTHDWFAKGVKYFAPSVCGGDLVVVRGEGEKVGVLPSRVSTLPTPAGIMVSSSSSSTMALESNELPILEVDNIGEAILALGRYARNQLSGVVVGVTGSSGKTTAVAMLAHALATRGDVYASAHNANLPHGVAWNLSSAGWDVPHLVLEMAVGRMPTSSRMARPHVAVFLNVHPAHIGSSHTVADIARVKSAIFEGMSPGGIAVINRDMLEFEMVYSAAIKNEQRVILFGEHEQSDIRLISYENVTQVATLSRYGGPQERVEIGAAGHHMALNSLAVIAVITALDYPLASILERLKTFRPLPGRGEEKLIRFKGRQFTLINDAYNANPGSMAAALDRLGHLAVEGQRVAILGHMEDLGPSAEQYHTALLEAVERTKIDTLYVVGPHYRTFWERLPATQQGAHVASIDALKTVLADTFNDGDGVLVKGSNSTGMHKIVAWLESETA</sequence>
<dbReference type="AlphaFoldDB" id="A0A3D0KHS4"/>
<keyword evidence="3" id="KW-0067">ATP-binding</keyword>
<dbReference type="GO" id="GO:0016881">
    <property type="term" value="F:acid-amino acid ligase activity"/>
    <property type="evidence" value="ECO:0007669"/>
    <property type="project" value="InterPro"/>
</dbReference>
<feature type="domain" description="Mur ligase C-terminal" evidence="5">
    <location>
        <begin position="944"/>
        <end position="1057"/>
    </location>
</feature>
<evidence type="ECO:0000256" key="4">
    <source>
        <dbReference type="SAM" id="MobiDB-lite"/>
    </source>
</evidence>
<evidence type="ECO:0000313" key="7">
    <source>
        <dbReference type="EMBL" id="HCA03127.1"/>
    </source>
</evidence>
<evidence type="ECO:0000256" key="3">
    <source>
        <dbReference type="ARBA" id="ARBA00022840"/>
    </source>
</evidence>
<dbReference type="SUPFAM" id="SSF48208">
    <property type="entry name" value="Six-hairpin glycosidases"/>
    <property type="match status" value="1"/>
</dbReference>
<name>A0A3D0KHS4_9GAMM</name>
<reference evidence="7" key="1">
    <citation type="journal article" date="2018" name="Nat. Biotechnol.">
        <title>A standardized bacterial taxonomy based on genome phylogeny substantially revises the tree of life.</title>
        <authorList>
            <person name="Parks D.H."/>
            <person name="Chuvochina M."/>
            <person name="Waite D.W."/>
            <person name="Rinke C."/>
            <person name="Skarshewski A."/>
            <person name="Chaumeil P.A."/>
            <person name="Hugenholtz P."/>
        </authorList>
    </citation>
    <scope>NUCLEOTIDE SEQUENCE [LARGE SCALE GENOMIC DNA]</scope>
    <source>
        <strain evidence="7">UBA11284</strain>
    </source>
</reference>
<dbReference type="InterPro" id="IPR036565">
    <property type="entry name" value="Mur-like_cat_sf"/>
</dbReference>
<dbReference type="GO" id="GO:0005524">
    <property type="term" value="F:ATP binding"/>
    <property type="evidence" value="ECO:0007669"/>
    <property type="project" value="UniProtKB-KW"/>
</dbReference>
<organism evidence="7">
    <name type="scientific">Halomonas campaniensis</name>
    <dbReference type="NCBI Taxonomy" id="213554"/>
    <lineage>
        <taxon>Bacteria</taxon>
        <taxon>Pseudomonadati</taxon>
        <taxon>Pseudomonadota</taxon>
        <taxon>Gammaproteobacteria</taxon>
        <taxon>Oceanospirillales</taxon>
        <taxon>Halomonadaceae</taxon>
        <taxon>Halomonas</taxon>
    </lineage>
</organism>
<feature type="domain" description="Mur ligase central" evidence="6">
    <location>
        <begin position="725"/>
        <end position="909"/>
    </location>
</feature>
<dbReference type="PANTHER" id="PTHR43024">
    <property type="entry name" value="UDP-N-ACETYLMURAMOYL-TRIPEPTIDE--D-ALANYL-D-ALANINE LIGASE"/>
    <property type="match status" value="1"/>
</dbReference>
<evidence type="ECO:0000256" key="2">
    <source>
        <dbReference type="ARBA" id="ARBA00022741"/>
    </source>
</evidence>
<dbReference type="SUPFAM" id="SSF53244">
    <property type="entry name" value="MurD-like peptide ligases, peptide-binding domain"/>
    <property type="match status" value="1"/>
</dbReference>
<evidence type="ECO:0000256" key="1">
    <source>
        <dbReference type="ARBA" id="ARBA00022598"/>
    </source>
</evidence>
<proteinExistence type="predicted"/>
<dbReference type="InterPro" id="IPR008928">
    <property type="entry name" value="6-hairpin_glycosidase_sf"/>
</dbReference>